<keyword evidence="1" id="KW-0597">Phosphoprotein</keyword>
<name>A0ABR9W9I5_9BACT</name>
<dbReference type="Proteomes" id="UP000634134">
    <property type="component" value="Unassembled WGS sequence"/>
</dbReference>
<dbReference type="Gene3D" id="2.40.50.1020">
    <property type="entry name" value="LytTr DNA-binding domain"/>
    <property type="match status" value="1"/>
</dbReference>
<dbReference type="Pfam" id="PF04397">
    <property type="entry name" value="LytTR"/>
    <property type="match status" value="1"/>
</dbReference>
<dbReference type="InterPro" id="IPR046947">
    <property type="entry name" value="LytR-like"/>
</dbReference>
<dbReference type="SUPFAM" id="SSF52172">
    <property type="entry name" value="CheY-like"/>
    <property type="match status" value="1"/>
</dbReference>
<accession>A0ABR9W9I5</accession>
<dbReference type="SMART" id="SM00850">
    <property type="entry name" value="LytTR"/>
    <property type="match status" value="1"/>
</dbReference>
<dbReference type="EMBL" id="JACYGY010000001">
    <property type="protein sequence ID" value="MBE9462131.1"/>
    <property type="molecule type" value="Genomic_DNA"/>
</dbReference>
<gene>
    <name evidence="4" type="ORF">IEE83_09585</name>
</gene>
<dbReference type="SMART" id="SM00448">
    <property type="entry name" value="REC"/>
    <property type="match status" value="1"/>
</dbReference>
<dbReference type="PANTHER" id="PTHR37299">
    <property type="entry name" value="TRANSCRIPTIONAL REGULATOR-RELATED"/>
    <property type="match status" value="1"/>
</dbReference>
<dbReference type="InterPro" id="IPR001789">
    <property type="entry name" value="Sig_transdc_resp-reg_receiver"/>
</dbReference>
<dbReference type="PROSITE" id="PS50930">
    <property type="entry name" value="HTH_LYTTR"/>
    <property type="match status" value="1"/>
</dbReference>
<evidence type="ECO:0000313" key="4">
    <source>
        <dbReference type="EMBL" id="MBE9462131.1"/>
    </source>
</evidence>
<organism evidence="4 5">
    <name type="scientific">Dyadobacter subterraneus</name>
    <dbReference type="NCBI Taxonomy" id="2773304"/>
    <lineage>
        <taxon>Bacteria</taxon>
        <taxon>Pseudomonadati</taxon>
        <taxon>Bacteroidota</taxon>
        <taxon>Cytophagia</taxon>
        <taxon>Cytophagales</taxon>
        <taxon>Spirosomataceae</taxon>
        <taxon>Dyadobacter</taxon>
    </lineage>
</organism>
<dbReference type="PANTHER" id="PTHR37299:SF1">
    <property type="entry name" value="STAGE 0 SPORULATION PROTEIN A HOMOLOG"/>
    <property type="match status" value="1"/>
</dbReference>
<sequence>MKEDEIKPLQCLIIDDEPHAHSTLKFHMESVPWLGFAGSCLNGVEALEVLSHFTPDVIFLDVNMPYLTGLDLLEIIDKQNVLVVLTTAHVEYAVDGFDYDVADFLLKPVTSKKFVKTAHKLLNRFTQRKISGFQPEPPLPIVPADPVETVRADHQENKKQDPAALATDHVVFNEKTLWIKDHKKLIPILYKELVLIESKANYVHIYNRSRFYTTRLTMSSLSDGLPENFVLTHRSYIVNRDEISEIEGNELIMSNGNRAKITADARNEIFKRLM</sequence>
<dbReference type="InterPro" id="IPR007492">
    <property type="entry name" value="LytTR_DNA-bd_dom"/>
</dbReference>
<dbReference type="PROSITE" id="PS50110">
    <property type="entry name" value="RESPONSE_REGULATORY"/>
    <property type="match status" value="1"/>
</dbReference>
<keyword evidence="5" id="KW-1185">Reference proteome</keyword>
<feature type="modified residue" description="4-aspartylphosphate" evidence="1">
    <location>
        <position position="61"/>
    </location>
</feature>
<evidence type="ECO:0000256" key="1">
    <source>
        <dbReference type="PROSITE-ProRule" id="PRU00169"/>
    </source>
</evidence>
<dbReference type="RefSeq" id="WP_194120356.1">
    <property type="nucleotide sequence ID" value="NZ_JACYGY010000001.1"/>
</dbReference>
<dbReference type="Pfam" id="PF00072">
    <property type="entry name" value="Response_reg"/>
    <property type="match status" value="1"/>
</dbReference>
<evidence type="ECO:0000259" key="2">
    <source>
        <dbReference type="PROSITE" id="PS50110"/>
    </source>
</evidence>
<comment type="caution">
    <text evidence="4">The sequence shown here is derived from an EMBL/GenBank/DDBJ whole genome shotgun (WGS) entry which is preliminary data.</text>
</comment>
<proteinExistence type="predicted"/>
<feature type="domain" description="Response regulatory" evidence="2">
    <location>
        <begin position="10"/>
        <end position="122"/>
    </location>
</feature>
<feature type="domain" description="HTH LytTR-type" evidence="3">
    <location>
        <begin position="177"/>
        <end position="274"/>
    </location>
</feature>
<evidence type="ECO:0000259" key="3">
    <source>
        <dbReference type="PROSITE" id="PS50930"/>
    </source>
</evidence>
<protein>
    <submittedName>
        <fullName evidence="4">Response regulator</fullName>
    </submittedName>
</protein>
<evidence type="ECO:0000313" key="5">
    <source>
        <dbReference type="Proteomes" id="UP000634134"/>
    </source>
</evidence>
<dbReference type="Gene3D" id="3.40.50.2300">
    <property type="match status" value="1"/>
</dbReference>
<reference evidence="5" key="1">
    <citation type="submission" date="2023-07" db="EMBL/GenBank/DDBJ databases">
        <title>Dyadobacter sp. nov 'subterranea' isolated from contaminted grondwater.</title>
        <authorList>
            <person name="Szabo I."/>
            <person name="Al-Omari J."/>
            <person name="Szerdahelyi S.G."/>
            <person name="Rado J."/>
        </authorList>
    </citation>
    <scope>NUCLEOTIDE SEQUENCE [LARGE SCALE GENOMIC DNA]</scope>
    <source>
        <strain evidence="5">UP-52</strain>
    </source>
</reference>
<dbReference type="InterPro" id="IPR011006">
    <property type="entry name" value="CheY-like_superfamily"/>
</dbReference>